<comment type="similarity">
    <text evidence="3 11">Belongs to the ketopantoate reductase family.</text>
</comment>
<evidence type="ECO:0000256" key="11">
    <source>
        <dbReference type="RuleBase" id="RU362068"/>
    </source>
</evidence>
<dbReference type="InterPro" id="IPR013332">
    <property type="entry name" value="KPR_N"/>
</dbReference>
<dbReference type="NCBIfam" id="NF005088">
    <property type="entry name" value="PRK06522.1-2"/>
    <property type="match status" value="1"/>
</dbReference>
<organism evidence="14 15">
    <name type="scientific">Romboutsia lituseburensis DSM 797</name>
    <dbReference type="NCBI Taxonomy" id="1121325"/>
    <lineage>
        <taxon>Bacteria</taxon>
        <taxon>Bacillati</taxon>
        <taxon>Bacillota</taxon>
        <taxon>Clostridia</taxon>
        <taxon>Peptostreptococcales</taxon>
        <taxon>Peptostreptococcaceae</taxon>
        <taxon>Romboutsia</taxon>
    </lineage>
</organism>
<dbReference type="Gene3D" id="3.40.50.720">
    <property type="entry name" value="NAD(P)-binding Rossmann-like Domain"/>
    <property type="match status" value="1"/>
</dbReference>
<protein>
    <recommendedName>
        <fullName evidence="5 11">2-dehydropantoate 2-reductase</fullName>
        <ecNumber evidence="4 11">1.1.1.169</ecNumber>
    </recommendedName>
    <alternativeName>
        <fullName evidence="9 11">Ketopantoate reductase</fullName>
    </alternativeName>
</protein>
<evidence type="ECO:0000256" key="5">
    <source>
        <dbReference type="ARBA" id="ARBA00019465"/>
    </source>
</evidence>
<accession>A0A1G9J701</accession>
<dbReference type="Proteomes" id="UP000199068">
    <property type="component" value="Unassembled WGS sequence"/>
</dbReference>
<sequence length="309" mass="34346">MKISIVGAGAMGSRFGYMLHEAGNEVILIDAWHEHVESINKKGLITNDNGLIKKVKIPAVLPERATEIPDLIILFTKSMGLEPMLESIKGILGKNTKVLCLLNGLGHNETIEKYVDNKNIFMGVTLWTASLKGPGHVELSGGGNLEIQNIDPEMKECAKQVCDIFNDARLNAIYSENVLLSIWRKACVNGAINSSCTILDCNIKQFGKLKQAPRIIRSIIKEFSDVANKFGVKLDVEEVARLVESTYDPSKAGEHYPSMHQDLIQNGRYTEIDYINGYISKKGKEFNIDTLYNDLITNLIHGKEELIIS</sequence>
<keyword evidence="8 11" id="KW-0560">Oxidoreductase</keyword>
<dbReference type="UniPathway" id="UPA00028">
    <property type="reaction ID" value="UER00004"/>
</dbReference>
<dbReference type="InterPro" id="IPR003710">
    <property type="entry name" value="ApbA"/>
</dbReference>
<evidence type="ECO:0000259" key="13">
    <source>
        <dbReference type="Pfam" id="PF08546"/>
    </source>
</evidence>
<dbReference type="GO" id="GO:0008677">
    <property type="term" value="F:2-dehydropantoate 2-reductase activity"/>
    <property type="evidence" value="ECO:0007669"/>
    <property type="project" value="UniProtKB-EC"/>
</dbReference>
<gene>
    <name evidence="14" type="ORF">SAMN04515677_101528</name>
</gene>
<evidence type="ECO:0000256" key="9">
    <source>
        <dbReference type="ARBA" id="ARBA00032024"/>
    </source>
</evidence>
<keyword evidence="15" id="KW-1185">Reference proteome</keyword>
<comment type="catalytic activity">
    <reaction evidence="10 11">
        <text>(R)-pantoate + NADP(+) = 2-dehydropantoate + NADPH + H(+)</text>
        <dbReference type="Rhea" id="RHEA:16233"/>
        <dbReference type="ChEBI" id="CHEBI:11561"/>
        <dbReference type="ChEBI" id="CHEBI:15378"/>
        <dbReference type="ChEBI" id="CHEBI:15980"/>
        <dbReference type="ChEBI" id="CHEBI:57783"/>
        <dbReference type="ChEBI" id="CHEBI:58349"/>
        <dbReference type="EC" id="1.1.1.169"/>
    </reaction>
</comment>
<dbReference type="STRING" id="1121325.SAMN04515677_101528"/>
<dbReference type="Pfam" id="PF02558">
    <property type="entry name" value="ApbA"/>
    <property type="match status" value="1"/>
</dbReference>
<feature type="domain" description="Ketopantoate reductase C-terminal" evidence="13">
    <location>
        <begin position="177"/>
        <end position="304"/>
    </location>
</feature>
<dbReference type="SUPFAM" id="SSF51735">
    <property type="entry name" value="NAD(P)-binding Rossmann-fold domains"/>
    <property type="match status" value="1"/>
</dbReference>
<evidence type="ECO:0000256" key="8">
    <source>
        <dbReference type="ARBA" id="ARBA00023002"/>
    </source>
</evidence>
<dbReference type="InterPro" id="IPR013328">
    <property type="entry name" value="6PGD_dom2"/>
</dbReference>
<dbReference type="GO" id="GO:0005737">
    <property type="term" value="C:cytoplasm"/>
    <property type="evidence" value="ECO:0007669"/>
    <property type="project" value="TreeGrafter"/>
</dbReference>
<evidence type="ECO:0000259" key="12">
    <source>
        <dbReference type="Pfam" id="PF02558"/>
    </source>
</evidence>
<dbReference type="InterPro" id="IPR008927">
    <property type="entry name" value="6-PGluconate_DH-like_C_sf"/>
</dbReference>
<name>A0A1G9J701_9FIRM</name>
<reference evidence="14 15" key="1">
    <citation type="submission" date="2016-10" db="EMBL/GenBank/DDBJ databases">
        <authorList>
            <person name="de Groot N.N."/>
        </authorList>
    </citation>
    <scope>NUCLEOTIDE SEQUENCE [LARGE SCALE GENOMIC DNA]</scope>
    <source>
        <strain evidence="14 15">DSM 797</strain>
    </source>
</reference>
<dbReference type="Pfam" id="PF08546">
    <property type="entry name" value="ApbA_C"/>
    <property type="match status" value="1"/>
</dbReference>
<dbReference type="AlphaFoldDB" id="A0A1G9J701"/>
<dbReference type="RefSeq" id="WP_092722562.1">
    <property type="nucleotide sequence ID" value="NZ_FNGW01000001.1"/>
</dbReference>
<dbReference type="InterPro" id="IPR050838">
    <property type="entry name" value="Ketopantoate_reductase"/>
</dbReference>
<evidence type="ECO:0000256" key="3">
    <source>
        <dbReference type="ARBA" id="ARBA00007870"/>
    </source>
</evidence>
<evidence type="ECO:0000256" key="4">
    <source>
        <dbReference type="ARBA" id="ARBA00013014"/>
    </source>
</evidence>
<feature type="domain" description="Ketopantoate reductase N-terminal" evidence="12">
    <location>
        <begin position="3"/>
        <end position="151"/>
    </location>
</feature>
<keyword evidence="7 11" id="KW-0521">NADP</keyword>
<evidence type="ECO:0000256" key="6">
    <source>
        <dbReference type="ARBA" id="ARBA00022655"/>
    </source>
</evidence>
<evidence type="ECO:0000313" key="14">
    <source>
        <dbReference type="EMBL" id="SDL33121.1"/>
    </source>
</evidence>
<dbReference type="EMBL" id="FNGW01000001">
    <property type="protein sequence ID" value="SDL33121.1"/>
    <property type="molecule type" value="Genomic_DNA"/>
</dbReference>
<comment type="pathway">
    <text evidence="2 11">Cofactor biosynthesis; (R)-pantothenate biosynthesis; (R)-pantoate from 3-methyl-2-oxobutanoate: step 2/2.</text>
</comment>
<keyword evidence="6 11" id="KW-0566">Pantothenate biosynthesis</keyword>
<dbReference type="EC" id="1.1.1.169" evidence="4 11"/>
<comment type="function">
    <text evidence="1 11">Catalyzes the NADPH-dependent reduction of ketopantoate into pantoic acid.</text>
</comment>
<dbReference type="NCBIfam" id="TIGR00745">
    <property type="entry name" value="apbA_panE"/>
    <property type="match status" value="1"/>
</dbReference>
<dbReference type="GO" id="GO:0015940">
    <property type="term" value="P:pantothenate biosynthetic process"/>
    <property type="evidence" value="ECO:0007669"/>
    <property type="project" value="UniProtKB-UniPathway"/>
</dbReference>
<dbReference type="InterPro" id="IPR036291">
    <property type="entry name" value="NAD(P)-bd_dom_sf"/>
</dbReference>
<evidence type="ECO:0000256" key="2">
    <source>
        <dbReference type="ARBA" id="ARBA00004994"/>
    </source>
</evidence>
<dbReference type="PANTHER" id="PTHR43765">
    <property type="entry name" value="2-DEHYDROPANTOATE 2-REDUCTASE-RELATED"/>
    <property type="match status" value="1"/>
</dbReference>
<evidence type="ECO:0000313" key="15">
    <source>
        <dbReference type="Proteomes" id="UP000199068"/>
    </source>
</evidence>
<dbReference type="SUPFAM" id="SSF48179">
    <property type="entry name" value="6-phosphogluconate dehydrogenase C-terminal domain-like"/>
    <property type="match status" value="1"/>
</dbReference>
<evidence type="ECO:0000256" key="1">
    <source>
        <dbReference type="ARBA" id="ARBA00002919"/>
    </source>
</evidence>
<dbReference type="PANTHER" id="PTHR43765:SF2">
    <property type="entry name" value="2-DEHYDROPANTOATE 2-REDUCTASE"/>
    <property type="match status" value="1"/>
</dbReference>
<dbReference type="GO" id="GO:0050661">
    <property type="term" value="F:NADP binding"/>
    <property type="evidence" value="ECO:0007669"/>
    <property type="project" value="TreeGrafter"/>
</dbReference>
<dbReference type="InterPro" id="IPR013752">
    <property type="entry name" value="KPA_reductase"/>
</dbReference>
<evidence type="ECO:0000256" key="10">
    <source>
        <dbReference type="ARBA" id="ARBA00048793"/>
    </source>
</evidence>
<evidence type="ECO:0000256" key="7">
    <source>
        <dbReference type="ARBA" id="ARBA00022857"/>
    </source>
</evidence>
<dbReference type="Gene3D" id="1.10.1040.10">
    <property type="entry name" value="N-(1-d-carboxylethyl)-l-norvaline Dehydrogenase, domain 2"/>
    <property type="match status" value="1"/>
</dbReference>
<proteinExistence type="inferred from homology"/>